<dbReference type="EMBL" id="JADKNH010000015">
    <property type="protein sequence ID" value="MBF4695336.1"/>
    <property type="molecule type" value="Genomic_DNA"/>
</dbReference>
<reference evidence="1 2" key="1">
    <citation type="submission" date="2020-11" db="EMBL/GenBank/DDBJ databases">
        <title>Fusibacter basophilias sp. nov.</title>
        <authorList>
            <person name="Qiu D."/>
        </authorList>
    </citation>
    <scope>NUCLEOTIDE SEQUENCE [LARGE SCALE GENOMIC DNA]</scope>
    <source>
        <strain evidence="1 2">Q10-2</strain>
    </source>
</reference>
<dbReference type="PANTHER" id="PTHR37943">
    <property type="entry name" value="PROTEIN VES"/>
    <property type="match status" value="1"/>
</dbReference>
<dbReference type="InterPro" id="IPR011051">
    <property type="entry name" value="RmlC_Cupin_sf"/>
</dbReference>
<dbReference type="PANTHER" id="PTHR37943:SF1">
    <property type="entry name" value="PROTEIN VES"/>
    <property type="match status" value="1"/>
</dbReference>
<dbReference type="Gene3D" id="2.60.120.10">
    <property type="entry name" value="Jelly Rolls"/>
    <property type="match status" value="1"/>
</dbReference>
<dbReference type="RefSeq" id="WP_194703576.1">
    <property type="nucleotide sequence ID" value="NZ_JADKNH010000015.1"/>
</dbReference>
<evidence type="ECO:0000313" key="1">
    <source>
        <dbReference type="EMBL" id="MBF4695336.1"/>
    </source>
</evidence>
<dbReference type="Pfam" id="PF05962">
    <property type="entry name" value="HutD"/>
    <property type="match status" value="1"/>
</dbReference>
<comment type="caution">
    <text evidence="1">The sequence shown here is derived from an EMBL/GenBank/DDBJ whole genome shotgun (WGS) entry which is preliminary data.</text>
</comment>
<keyword evidence="2" id="KW-1185">Reference proteome</keyword>
<gene>
    <name evidence="1" type="ORF">ISU02_19760</name>
</gene>
<dbReference type="Proteomes" id="UP000614200">
    <property type="component" value="Unassembled WGS sequence"/>
</dbReference>
<proteinExistence type="predicted"/>
<protein>
    <submittedName>
        <fullName evidence="1">HutD family protein</fullName>
    </submittedName>
</protein>
<dbReference type="SUPFAM" id="SSF51182">
    <property type="entry name" value="RmlC-like cupins"/>
    <property type="match status" value="1"/>
</dbReference>
<dbReference type="InterPro" id="IPR014710">
    <property type="entry name" value="RmlC-like_jellyroll"/>
</dbReference>
<organism evidence="1 2">
    <name type="scientific">Fusibacter ferrireducens</name>
    <dbReference type="NCBI Taxonomy" id="2785058"/>
    <lineage>
        <taxon>Bacteria</taxon>
        <taxon>Bacillati</taxon>
        <taxon>Bacillota</taxon>
        <taxon>Clostridia</taxon>
        <taxon>Eubacteriales</taxon>
        <taxon>Eubacteriales Family XII. Incertae Sedis</taxon>
        <taxon>Fusibacter</taxon>
    </lineage>
</organism>
<dbReference type="InterPro" id="IPR010282">
    <property type="entry name" value="Uncharacterised_HutD/Ves"/>
</dbReference>
<name>A0ABR9ZXZ1_9FIRM</name>
<accession>A0ABR9ZXZ1</accession>
<sequence length="219" mass="25481">MKYHVVSRAHQKQTNWSGGETIEIFIYPENGNYSERQFSWRVSSATVEKAESDFTPLYGIKRWILPFDAPLLLKHRNQQKLLYEILVKPYEAHCFKGDWETKSIGITRDFNLMLREGSYGILKHFKLAKATEMDIEAIFPEIFDNRLVLIDKRFTIGIYCIEGTYSALMAEQDIPVQASELLLVDNDSKMIQEYKTLSVNQLDADYLNLVIFFVAYDAQ</sequence>
<evidence type="ECO:0000313" key="2">
    <source>
        <dbReference type="Proteomes" id="UP000614200"/>
    </source>
</evidence>